<dbReference type="AlphaFoldDB" id="A0A2N4ULA9"/>
<gene>
    <name evidence="1" type="ORF">CR155_01750</name>
</gene>
<proteinExistence type="predicted"/>
<evidence type="ECO:0000313" key="1">
    <source>
        <dbReference type="EMBL" id="PLC55801.1"/>
    </source>
</evidence>
<dbReference type="Proteomes" id="UP000234328">
    <property type="component" value="Unassembled WGS sequence"/>
</dbReference>
<organism evidence="1 2">
    <name type="scientific">Pollutimonas nitritireducens</name>
    <dbReference type="NCBI Taxonomy" id="2045209"/>
    <lineage>
        <taxon>Bacteria</taxon>
        <taxon>Pseudomonadati</taxon>
        <taxon>Pseudomonadota</taxon>
        <taxon>Betaproteobacteria</taxon>
        <taxon>Burkholderiales</taxon>
        <taxon>Alcaligenaceae</taxon>
        <taxon>Pollutimonas</taxon>
    </lineage>
</organism>
<protein>
    <submittedName>
        <fullName evidence="1">Uncharacterized protein</fullName>
    </submittedName>
</protein>
<reference evidence="1 2" key="1">
    <citation type="submission" date="2017-10" db="EMBL/GenBank/DDBJ databases">
        <title>Two draft genome sequences of Pusillimonas sp. strains isolated from a nitrate- and radionuclide-contaminated groundwater in Russia.</title>
        <authorList>
            <person name="Grouzdev D.S."/>
            <person name="Tourova T.P."/>
            <person name="Goeva M.A."/>
            <person name="Babich T.L."/>
            <person name="Sokolova D.S."/>
            <person name="Abdullin R."/>
            <person name="Poltaraus A.B."/>
            <person name="Toshchakov S.V."/>
            <person name="Nazina T.N."/>
        </authorList>
    </citation>
    <scope>NUCLEOTIDE SEQUENCE [LARGE SCALE GENOMIC DNA]</scope>
    <source>
        <strain evidence="1 2">JR1/69-2-13</strain>
    </source>
</reference>
<keyword evidence="2" id="KW-1185">Reference proteome</keyword>
<comment type="caution">
    <text evidence="1">The sequence shown here is derived from an EMBL/GenBank/DDBJ whole genome shotgun (WGS) entry which is preliminary data.</text>
</comment>
<accession>A0A2N4ULA9</accession>
<dbReference type="EMBL" id="PDNV01000001">
    <property type="protein sequence ID" value="PLC55801.1"/>
    <property type="molecule type" value="Genomic_DNA"/>
</dbReference>
<sequence length="85" mass="9719">MPRSVSGKRYIALNTVATAFIAVNEQIRAECPLAIHVHTFKRPGRRAAQDERARFSELVKAYARMPSTQIALATLTTYTMQPWWR</sequence>
<evidence type="ECO:0000313" key="2">
    <source>
        <dbReference type="Proteomes" id="UP000234328"/>
    </source>
</evidence>
<name>A0A2N4ULA9_9BURK</name>